<name>A0A1H3HYI9_9ACTN</name>
<dbReference type="CDD" id="cd06173">
    <property type="entry name" value="MFS_MefA_like"/>
    <property type="match status" value="1"/>
</dbReference>
<dbReference type="GO" id="GO:0005886">
    <property type="term" value="C:plasma membrane"/>
    <property type="evidence" value="ECO:0007669"/>
    <property type="project" value="UniProtKB-SubCell"/>
</dbReference>
<protein>
    <submittedName>
        <fullName evidence="9">Predicted arabinose efflux permease, MFS family</fullName>
    </submittedName>
</protein>
<feature type="transmembrane region" description="Helical" evidence="8">
    <location>
        <begin position="378"/>
        <end position="397"/>
    </location>
</feature>
<keyword evidence="3" id="KW-1003">Cell membrane</keyword>
<dbReference type="Pfam" id="PF05977">
    <property type="entry name" value="MFS_3"/>
    <property type="match status" value="1"/>
</dbReference>
<feature type="transmembrane region" description="Helical" evidence="8">
    <location>
        <begin position="312"/>
        <end position="334"/>
    </location>
</feature>
<evidence type="ECO:0000256" key="3">
    <source>
        <dbReference type="ARBA" id="ARBA00022475"/>
    </source>
</evidence>
<evidence type="ECO:0000256" key="7">
    <source>
        <dbReference type="SAM" id="MobiDB-lite"/>
    </source>
</evidence>
<keyword evidence="5 8" id="KW-1133">Transmembrane helix</keyword>
<feature type="compositionally biased region" description="Low complexity" evidence="7">
    <location>
        <begin position="470"/>
        <end position="487"/>
    </location>
</feature>
<dbReference type="SUPFAM" id="SSF103473">
    <property type="entry name" value="MFS general substrate transporter"/>
    <property type="match status" value="1"/>
</dbReference>
<feature type="transmembrane region" description="Helical" evidence="8">
    <location>
        <begin position="286"/>
        <end position="306"/>
    </location>
</feature>
<dbReference type="Proteomes" id="UP000242415">
    <property type="component" value="Unassembled WGS sequence"/>
</dbReference>
<reference evidence="10" key="1">
    <citation type="submission" date="2016-10" db="EMBL/GenBank/DDBJ databases">
        <authorList>
            <person name="Varghese N."/>
            <person name="Submissions S."/>
        </authorList>
    </citation>
    <scope>NUCLEOTIDE SEQUENCE [LARGE SCALE GENOMIC DNA]</scope>
    <source>
        <strain evidence="10">DSM 45245</strain>
    </source>
</reference>
<sequence>MRTTFAALRHRNYRIWAGAGFVSIIGTWMQVLGVNWYVLQETGSATKMGLAVLLQAIPTLLLSTWGGALADRLPARPLLVASQVIHAALAAGLGAAAWSDSAGLPLVYAISLFSGAVSAIEGPVMGRWGSTLVDRDTLGNALALGSLTNSAGRILGMSAGAILVAAAGPAPLFAVNALSFLAVVVALLAVRQQELHAPTSAPVPTRNAAAIRAGFAYLRRQPVILIALALSFVLGSLGRNYQVTMAAMSDGPLGSGASGYGTLSTVFAVGTVVGALFAARQRELTYRTLIGVGLLASLLQILAGLAPGTWSFAALILPIAAGAVLIDTTVGTRAQLDTDGTMRGRVLAALAVTGSVSAAVGAPLLGWLSDHAGPRQTLVLAGALAAAASLAAGAALARQRGLAVEPVQLRITLRESVGWNADRLRSRVPLSRTCPGGHAPARVVARATTTGRPARECAVCAPRYGRPRQRSAAAATPPAAEAASPRP</sequence>
<accession>A0A1H3HYI9</accession>
<evidence type="ECO:0000313" key="10">
    <source>
        <dbReference type="Proteomes" id="UP000242415"/>
    </source>
</evidence>
<dbReference type="EMBL" id="FNPH01000001">
    <property type="protein sequence ID" value="SDY19839.1"/>
    <property type="molecule type" value="Genomic_DNA"/>
</dbReference>
<feature type="transmembrane region" description="Helical" evidence="8">
    <location>
        <begin position="222"/>
        <end position="239"/>
    </location>
</feature>
<evidence type="ECO:0000256" key="6">
    <source>
        <dbReference type="ARBA" id="ARBA00023136"/>
    </source>
</evidence>
<evidence type="ECO:0000256" key="4">
    <source>
        <dbReference type="ARBA" id="ARBA00022692"/>
    </source>
</evidence>
<feature type="transmembrane region" description="Helical" evidence="8">
    <location>
        <begin position="12"/>
        <end position="38"/>
    </location>
</feature>
<evidence type="ECO:0000256" key="1">
    <source>
        <dbReference type="ARBA" id="ARBA00004651"/>
    </source>
</evidence>
<evidence type="ECO:0000256" key="5">
    <source>
        <dbReference type="ARBA" id="ARBA00022989"/>
    </source>
</evidence>
<dbReference type="PANTHER" id="PTHR23513:SF11">
    <property type="entry name" value="STAPHYLOFERRIN A TRANSPORTER"/>
    <property type="match status" value="1"/>
</dbReference>
<feature type="region of interest" description="Disordered" evidence="7">
    <location>
        <begin position="465"/>
        <end position="487"/>
    </location>
</feature>
<keyword evidence="2" id="KW-0813">Transport</keyword>
<dbReference type="Gene3D" id="1.20.1250.20">
    <property type="entry name" value="MFS general substrate transporter like domains"/>
    <property type="match status" value="1"/>
</dbReference>
<dbReference type="InterPro" id="IPR036259">
    <property type="entry name" value="MFS_trans_sf"/>
</dbReference>
<feature type="transmembrane region" description="Helical" evidence="8">
    <location>
        <begin position="346"/>
        <end position="366"/>
    </location>
</feature>
<evidence type="ECO:0000256" key="8">
    <source>
        <dbReference type="SAM" id="Phobius"/>
    </source>
</evidence>
<dbReference type="InterPro" id="IPR010290">
    <property type="entry name" value="TM_effector"/>
</dbReference>
<keyword evidence="6 8" id="KW-0472">Membrane</keyword>
<dbReference type="STRING" id="405436.SAMN05444365_1011017"/>
<dbReference type="PANTHER" id="PTHR23513">
    <property type="entry name" value="INTEGRAL MEMBRANE EFFLUX PROTEIN-RELATED"/>
    <property type="match status" value="1"/>
</dbReference>
<organism evidence="9 10">
    <name type="scientific">Micromonospora pattaloongensis</name>
    <dbReference type="NCBI Taxonomy" id="405436"/>
    <lineage>
        <taxon>Bacteria</taxon>
        <taxon>Bacillati</taxon>
        <taxon>Actinomycetota</taxon>
        <taxon>Actinomycetes</taxon>
        <taxon>Micromonosporales</taxon>
        <taxon>Micromonosporaceae</taxon>
        <taxon>Micromonospora</taxon>
    </lineage>
</organism>
<comment type="subcellular location">
    <subcellularLocation>
        <location evidence="1">Cell membrane</location>
        <topology evidence="1">Multi-pass membrane protein</topology>
    </subcellularLocation>
</comment>
<feature type="transmembrane region" description="Helical" evidence="8">
    <location>
        <begin position="77"/>
        <end position="96"/>
    </location>
</feature>
<keyword evidence="4 8" id="KW-0812">Transmembrane</keyword>
<evidence type="ECO:0000256" key="2">
    <source>
        <dbReference type="ARBA" id="ARBA00022448"/>
    </source>
</evidence>
<proteinExistence type="predicted"/>
<dbReference type="AlphaFoldDB" id="A0A1H3HYI9"/>
<gene>
    <name evidence="9" type="ORF">SAMN05444365_1011017</name>
</gene>
<keyword evidence="10" id="KW-1185">Reference proteome</keyword>
<feature type="transmembrane region" description="Helical" evidence="8">
    <location>
        <begin position="172"/>
        <end position="190"/>
    </location>
</feature>
<feature type="transmembrane region" description="Helical" evidence="8">
    <location>
        <begin position="259"/>
        <end position="279"/>
    </location>
</feature>
<feature type="transmembrane region" description="Helical" evidence="8">
    <location>
        <begin position="50"/>
        <end position="70"/>
    </location>
</feature>
<evidence type="ECO:0000313" key="9">
    <source>
        <dbReference type="EMBL" id="SDY19839.1"/>
    </source>
</evidence>